<feature type="signal peptide" evidence="1">
    <location>
        <begin position="1"/>
        <end position="21"/>
    </location>
</feature>
<protein>
    <submittedName>
        <fullName evidence="2">Uncharacterized protein</fullName>
    </submittedName>
</protein>
<proteinExistence type="predicted"/>
<feature type="chain" id="PRO_5046849305" evidence="1">
    <location>
        <begin position="22"/>
        <end position="141"/>
    </location>
</feature>
<keyword evidence="3" id="KW-1185">Reference proteome</keyword>
<dbReference type="RefSeq" id="WP_052561518.1">
    <property type="nucleotide sequence ID" value="NZ_BAFN01000001.1"/>
</dbReference>
<reference evidence="3" key="1">
    <citation type="journal article" date="2015" name="Genome Announc.">
        <title>Draft Genome Sequence of an Anaerobic Ammonium-Oxidizing Bacterium, "Candidatus Brocadia sinica".</title>
        <authorList>
            <person name="Oshiki M."/>
            <person name="Shinyako-Hata K."/>
            <person name="Satoh H."/>
            <person name="Okabe S."/>
        </authorList>
    </citation>
    <scope>NUCLEOTIDE SEQUENCE [LARGE SCALE GENOMIC DNA]</scope>
    <source>
        <strain evidence="3">JPN1</strain>
    </source>
</reference>
<comment type="caution">
    <text evidence="2">The sequence shown here is derived from an EMBL/GenBank/DDBJ whole genome shotgun (WGS) entry which is preliminary data.</text>
</comment>
<evidence type="ECO:0000313" key="2">
    <source>
        <dbReference type="EMBL" id="GAN31698.1"/>
    </source>
</evidence>
<gene>
    <name evidence="2" type="ORF">BROSI_A0202</name>
</gene>
<evidence type="ECO:0000313" key="3">
    <source>
        <dbReference type="Proteomes" id="UP000032309"/>
    </source>
</evidence>
<dbReference type="Proteomes" id="UP000032309">
    <property type="component" value="Unassembled WGS sequence"/>
</dbReference>
<evidence type="ECO:0000256" key="1">
    <source>
        <dbReference type="SAM" id="SignalP"/>
    </source>
</evidence>
<sequence>MKKSIYLLPLLALLLFSYSYADDVNVIKKGSYSINLESKSIKANDSIVEYFDIDSIGNKIPDQIFATVETGDWVSSLPNNVFVSFSDSTVDKIVEYWDVSFAKVKDGGRVIFTRTIINNDSVGRESYAWSLNIKYRFIKYR</sequence>
<keyword evidence="1" id="KW-0732">Signal</keyword>
<accession>A0ABQ0JSK6</accession>
<name>A0ABQ0JSK6_9BACT</name>
<organism evidence="2 3">
    <name type="scientific">Candidatus Brocadia sinica JPN1</name>
    <dbReference type="NCBI Taxonomy" id="1197129"/>
    <lineage>
        <taxon>Bacteria</taxon>
        <taxon>Pseudomonadati</taxon>
        <taxon>Planctomycetota</taxon>
        <taxon>Candidatus Brocadiia</taxon>
        <taxon>Candidatus Brocadiales</taxon>
        <taxon>Candidatus Brocadiaceae</taxon>
        <taxon>Candidatus Brocadia</taxon>
    </lineage>
</organism>
<dbReference type="EMBL" id="BAFN01000001">
    <property type="protein sequence ID" value="GAN31698.1"/>
    <property type="molecule type" value="Genomic_DNA"/>
</dbReference>